<organism evidence="1 2">
    <name type="scientific">Diphasiastrum complanatum</name>
    <name type="common">Issler's clubmoss</name>
    <name type="synonym">Lycopodium complanatum</name>
    <dbReference type="NCBI Taxonomy" id="34168"/>
    <lineage>
        <taxon>Eukaryota</taxon>
        <taxon>Viridiplantae</taxon>
        <taxon>Streptophyta</taxon>
        <taxon>Embryophyta</taxon>
        <taxon>Tracheophyta</taxon>
        <taxon>Lycopodiopsida</taxon>
        <taxon>Lycopodiales</taxon>
        <taxon>Lycopodiaceae</taxon>
        <taxon>Lycopodioideae</taxon>
        <taxon>Diphasiastrum</taxon>
    </lineage>
</organism>
<protein>
    <submittedName>
        <fullName evidence="1">Uncharacterized protein</fullName>
    </submittedName>
</protein>
<name>A0ACC2CGE7_DIPCM</name>
<evidence type="ECO:0000313" key="2">
    <source>
        <dbReference type="Proteomes" id="UP001162992"/>
    </source>
</evidence>
<evidence type="ECO:0000313" key="1">
    <source>
        <dbReference type="EMBL" id="KAJ7540954.1"/>
    </source>
</evidence>
<dbReference type="EMBL" id="CM055101">
    <property type="protein sequence ID" value="KAJ7540954.1"/>
    <property type="molecule type" value="Genomic_DNA"/>
</dbReference>
<keyword evidence="2" id="KW-1185">Reference proteome</keyword>
<gene>
    <name evidence="1" type="ORF">O6H91_10G038300</name>
</gene>
<dbReference type="Proteomes" id="UP001162992">
    <property type="component" value="Chromosome 10"/>
</dbReference>
<reference evidence="2" key="1">
    <citation type="journal article" date="2024" name="Proc. Natl. Acad. Sci. U.S.A.">
        <title>Extraordinary preservation of gene collinearity over three hundred million years revealed in homosporous lycophytes.</title>
        <authorList>
            <person name="Li C."/>
            <person name="Wickell D."/>
            <person name="Kuo L.Y."/>
            <person name="Chen X."/>
            <person name="Nie B."/>
            <person name="Liao X."/>
            <person name="Peng D."/>
            <person name="Ji J."/>
            <person name="Jenkins J."/>
            <person name="Williams M."/>
            <person name="Shu S."/>
            <person name="Plott C."/>
            <person name="Barry K."/>
            <person name="Rajasekar S."/>
            <person name="Grimwood J."/>
            <person name="Han X."/>
            <person name="Sun S."/>
            <person name="Hou Z."/>
            <person name="He W."/>
            <person name="Dai G."/>
            <person name="Sun C."/>
            <person name="Schmutz J."/>
            <person name="Leebens-Mack J.H."/>
            <person name="Li F.W."/>
            <person name="Wang L."/>
        </authorList>
    </citation>
    <scope>NUCLEOTIDE SEQUENCE [LARGE SCALE GENOMIC DNA]</scope>
    <source>
        <strain evidence="2">cv. PW_Plant_1</strain>
    </source>
</reference>
<comment type="caution">
    <text evidence="1">The sequence shown here is derived from an EMBL/GenBank/DDBJ whole genome shotgun (WGS) entry which is preliminary data.</text>
</comment>
<proteinExistence type="predicted"/>
<sequence>MEINAEVNNFAADNPTPNNVSGITSRSKTMVRKISRDYGVCCVLALLATVLSFVLAGALAERFSLNGGGVLFASAGGLAVLAFIIALAVDCTERFCTRT</sequence>
<accession>A0ACC2CGE7</accession>